<protein>
    <recommendedName>
        <fullName evidence="2">Peptidase M15C domain-containing protein</fullName>
    </recommendedName>
</protein>
<dbReference type="InterPro" id="IPR009045">
    <property type="entry name" value="Zn_M74/Hedgehog-like"/>
</dbReference>
<name>A0A0F9JZ47_9ZZZZ</name>
<dbReference type="EMBL" id="LAZR01009048">
    <property type="protein sequence ID" value="KKM75013.1"/>
    <property type="molecule type" value="Genomic_DNA"/>
</dbReference>
<sequence>MPKYSTRSQQKLLTVQQVLQVIFNQVIKEYDCTIVFGRRTTSEQFLLYQRGRKLVGDAWIIEDKKKVVTYKDGHCKRSKHQPPDGEVLSLAADVIPYHKKYPHIRWKDTKSLYHFSGYVRGVADTLKAYGEIEHDVVWGGDWRDSFALDENSFMDLVHFQLK</sequence>
<dbReference type="Gene3D" id="3.30.1380.10">
    <property type="match status" value="1"/>
</dbReference>
<evidence type="ECO:0008006" key="2">
    <source>
        <dbReference type="Google" id="ProtNLM"/>
    </source>
</evidence>
<reference evidence="1" key="1">
    <citation type="journal article" date="2015" name="Nature">
        <title>Complex archaea that bridge the gap between prokaryotes and eukaryotes.</title>
        <authorList>
            <person name="Spang A."/>
            <person name="Saw J.H."/>
            <person name="Jorgensen S.L."/>
            <person name="Zaremba-Niedzwiedzka K."/>
            <person name="Martijn J."/>
            <person name="Lind A.E."/>
            <person name="van Eijk R."/>
            <person name="Schleper C."/>
            <person name="Guy L."/>
            <person name="Ettema T.J."/>
        </authorList>
    </citation>
    <scope>NUCLEOTIDE SEQUENCE</scope>
</reference>
<gene>
    <name evidence="1" type="ORF">LCGC14_1394550</name>
</gene>
<proteinExistence type="predicted"/>
<comment type="caution">
    <text evidence="1">The sequence shown here is derived from an EMBL/GenBank/DDBJ whole genome shotgun (WGS) entry which is preliminary data.</text>
</comment>
<dbReference type="AlphaFoldDB" id="A0A0F9JZ47"/>
<dbReference type="SUPFAM" id="SSF55166">
    <property type="entry name" value="Hedgehog/DD-peptidase"/>
    <property type="match status" value="1"/>
</dbReference>
<evidence type="ECO:0000313" key="1">
    <source>
        <dbReference type="EMBL" id="KKM75013.1"/>
    </source>
</evidence>
<accession>A0A0F9JZ47</accession>
<organism evidence="1">
    <name type="scientific">marine sediment metagenome</name>
    <dbReference type="NCBI Taxonomy" id="412755"/>
    <lineage>
        <taxon>unclassified sequences</taxon>
        <taxon>metagenomes</taxon>
        <taxon>ecological metagenomes</taxon>
    </lineage>
</organism>